<accession>A0ABS6GT36</accession>
<dbReference type="GO" id="GO:0004519">
    <property type="term" value="F:endonuclease activity"/>
    <property type="evidence" value="ECO:0007669"/>
    <property type="project" value="UniProtKB-KW"/>
</dbReference>
<dbReference type="EMBL" id="JAHLZN010000001">
    <property type="protein sequence ID" value="MBU6112510.1"/>
    <property type="molecule type" value="Genomic_DNA"/>
</dbReference>
<dbReference type="InterPro" id="IPR003615">
    <property type="entry name" value="HNH_nuc"/>
</dbReference>
<evidence type="ECO:0000259" key="1">
    <source>
        <dbReference type="Pfam" id="PF13392"/>
    </source>
</evidence>
<sequence>MPPTLDKQVMYSLKIDNKYFNVTGRKFSKKGYILLCVKNHPNGDSNGYIFEHRLMMEVKLNRFLKKDEVIHHINGIKHDNRIENLELMKSGKHTILHHTGAKRSLATRNLISKRRNEMNLTKENHPQYKQVDVKKMIELRNKGWTYKEIGKKFNLSRHTVSIKIKDYMEECK</sequence>
<comment type="caution">
    <text evidence="2">The sequence shown here is derived from an EMBL/GenBank/DDBJ whole genome shotgun (WGS) entry which is preliminary data.</text>
</comment>
<dbReference type="RefSeq" id="WP_216683157.1">
    <property type="nucleotide sequence ID" value="NZ_JAHLZN010000001.1"/>
</dbReference>
<keyword evidence="2" id="KW-0540">Nuclease</keyword>
<keyword evidence="2" id="KW-0255">Endonuclease</keyword>
<dbReference type="Pfam" id="PF13392">
    <property type="entry name" value="HNH_3"/>
    <property type="match status" value="1"/>
</dbReference>
<evidence type="ECO:0000313" key="2">
    <source>
        <dbReference type="EMBL" id="MBU6112510.1"/>
    </source>
</evidence>
<dbReference type="Proteomes" id="UP000770161">
    <property type="component" value="Unassembled WGS sequence"/>
</dbReference>
<reference evidence="2 3" key="1">
    <citation type="submission" date="2021-06" db="EMBL/GenBank/DDBJ databases">
        <title>Staphylococcus lentus K169 genome sequencing.</title>
        <authorList>
            <person name="Sundareshan S."/>
            <person name="Akhila D.S."/>
            <person name="Prachi D."/>
            <person name="Sivakumar R."/>
            <person name="Rajendhran J."/>
            <person name="Isloor S."/>
            <person name="Hegde N.R."/>
        </authorList>
    </citation>
    <scope>NUCLEOTIDE SEQUENCE [LARGE SCALE GENOMIC DNA]</scope>
    <source>
        <strain evidence="2 3">K169</strain>
    </source>
</reference>
<evidence type="ECO:0000313" key="3">
    <source>
        <dbReference type="Proteomes" id="UP000770161"/>
    </source>
</evidence>
<feature type="domain" description="HNH nuclease" evidence="1">
    <location>
        <begin position="52"/>
        <end position="90"/>
    </location>
</feature>
<organism evidence="2 3">
    <name type="scientific">Mammaliicoccus lentus</name>
    <name type="common">Staphylococcus lentus</name>
    <dbReference type="NCBI Taxonomy" id="42858"/>
    <lineage>
        <taxon>Bacteria</taxon>
        <taxon>Bacillati</taxon>
        <taxon>Bacillota</taxon>
        <taxon>Bacilli</taxon>
        <taxon>Bacillales</taxon>
        <taxon>Staphylococcaceae</taxon>
        <taxon>Mammaliicoccus</taxon>
    </lineage>
</organism>
<name>A0ABS6GT36_MAMLE</name>
<keyword evidence="3" id="KW-1185">Reference proteome</keyword>
<gene>
    <name evidence="2" type="ORF">KQ656_00995</name>
</gene>
<proteinExistence type="predicted"/>
<protein>
    <submittedName>
        <fullName evidence="2">HNH endonuclease</fullName>
    </submittedName>
</protein>
<keyword evidence="2" id="KW-0378">Hydrolase</keyword>